<feature type="domain" description="LIM zinc-binding" evidence="6">
    <location>
        <begin position="146"/>
        <end position="212"/>
    </location>
</feature>
<reference evidence="8" key="1">
    <citation type="submission" date="2011-02" db="EMBL/GenBank/DDBJ databases">
        <title>The Genome Sequence of Capsaspora owczarzaki ATCC 30864.</title>
        <authorList>
            <person name="Russ C."/>
            <person name="Cuomo C."/>
            <person name="Burger G."/>
            <person name="Gray M.W."/>
            <person name="Holland P.W.H."/>
            <person name="King N."/>
            <person name="Lang F.B.F."/>
            <person name="Roger A.J."/>
            <person name="Ruiz-Trillo I."/>
            <person name="Young S.K."/>
            <person name="Zeng Q."/>
            <person name="Gargeya S."/>
            <person name="Alvarado L."/>
            <person name="Berlin A."/>
            <person name="Chapman S.B."/>
            <person name="Chen Z."/>
            <person name="Freedman E."/>
            <person name="Gellesch M."/>
            <person name="Goldberg J."/>
            <person name="Griggs A."/>
            <person name="Gujja S."/>
            <person name="Heilman E."/>
            <person name="Heiman D."/>
            <person name="Howarth C."/>
            <person name="Mehta T."/>
            <person name="Neiman D."/>
            <person name="Pearson M."/>
            <person name="Roberts A."/>
            <person name="Saif S."/>
            <person name="Shea T."/>
            <person name="Shenoy N."/>
            <person name="Sisk P."/>
            <person name="Stolte C."/>
            <person name="Sykes S."/>
            <person name="White J."/>
            <person name="Yandava C."/>
            <person name="Haas B."/>
            <person name="Nusbaum C."/>
            <person name="Birren B."/>
        </authorList>
    </citation>
    <scope>NUCLEOTIDE SEQUENCE</scope>
    <source>
        <strain evidence="8">ATCC 30864</strain>
    </source>
</reference>
<dbReference type="SMART" id="SM00132">
    <property type="entry name" value="LIM"/>
    <property type="match status" value="3"/>
</dbReference>
<evidence type="ECO:0000256" key="3">
    <source>
        <dbReference type="ARBA" id="ARBA00022833"/>
    </source>
</evidence>
<dbReference type="Proteomes" id="UP000008743">
    <property type="component" value="Unassembled WGS sequence"/>
</dbReference>
<dbReference type="PROSITE" id="PS00478">
    <property type="entry name" value="LIM_DOMAIN_1"/>
    <property type="match status" value="3"/>
</dbReference>
<keyword evidence="1 5" id="KW-0479">Metal-binding</keyword>
<dbReference type="Pfam" id="PF00412">
    <property type="entry name" value="LIM"/>
    <property type="match status" value="3"/>
</dbReference>
<evidence type="ECO:0000256" key="5">
    <source>
        <dbReference type="PROSITE-ProRule" id="PRU00125"/>
    </source>
</evidence>
<dbReference type="GO" id="GO:0005925">
    <property type="term" value="C:focal adhesion"/>
    <property type="evidence" value="ECO:0007669"/>
    <property type="project" value="TreeGrafter"/>
</dbReference>
<dbReference type="PANTHER" id="PTHR24207:SF2">
    <property type="entry name" value="ZYX102 PROTEIN"/>
    <property type="match status" value="1"/>
</dbReference>
<dbReference type="PANTHER" id="PTHR24207">
    <property type="entry name" value="ZYX102 PROTEIN"/>
    <property type="match status" value="1"/>
</dbReference>
<dbReference type="PROSITE" id="PS50023">
    <property type="entry name" value="LIM_DOMAIN_2"/>
    <property type="match status" value="3"/>
</dbReference>
<dbReference type="GO" id="GO:0046872">
    <property type="term" value="F:metal ion binding"/>
    <property type="evidence" value="ECO:0007669"/>
    <property type="project" value="UniProtKB-KW"/>
</dbReference>
<dbReference type="eggNOG" id="KOG1701">
    <property type="taxonomic scope" value="Eukaryota"/>
</dbReference>
<dbReference type="PhylomeDB" id="A0A0D2X3J7"/>
<evidence type="ECO:0000313" key="8">
    <source>
        <dbReference type="Proteomes" id="UP000008743"/>
    </source>
</evidence>
<dbReference type="AlphaFoldDB" id="A0A0D2X3J7"/>
<dbReference type="STRING" id="595528.A0A0D2X3J7"/>
<gene>
    <name evidence="7" type="ORF">CAOG_005072</name>
</gene>
<keyword evidence="2" id="KW-0677">Repeat</keyword>
<dbReference type="OrthoDB" id="25414at2759"/>
<feature type="domain" description="LIM zinc-binding" evidence="6">
    <location>
        <begin position="86"/>
        <end position="145"/>
    </location>
</feature>
<dbReference type="GO" id="GO:0098609">
    <property type="term" value="P:cell-cell adhesion"/>
    <property type="evidence" value="ECO:0007669"/>
    <property type="project" value="TreeGrafter"/>
</dbReference>
<proteinExistence type="predicted"/>
<dbReference type="InParanoid" id="A0A0D2X3J7"/>
<evidence type="ECO:0000313" key="7">
    <source>
        <dbReference type="EMBL" id="KJE94429.1"/>
    </source>
</evidence>
<accession>A0A0D2X3J7</accession>
<protein>
    <recommendedName>
        <fullName evidence="6">LIM zinc-binding domain-containing protein</fullName>
    </recommendedName>
</protein>
<name>A0A0D2X3J7_CAPO3</name>
<keyword evidence="3 5" id="KW-0862">Zinc</keyword>
<evidence type="ECO:0000256" key="2">
    <source>
        <dbReference type="ARBA" id="ARBA00022737"/>
    </source>
</evidence>
<keyword evidence="4 5" id="KW-0440">LIM domain</keyword>
<evidence type="ECO:0000259" key="6">
    <source>
        <dbReference type="PROSITE" id="PS50023"/>
    </source>
</evidence>
<dbReference type="CDD" id="cd08368">
    <property type="entry name" value="LIM"/>
    <property type="match status" value="2"/>
</dbReference>
<sequence>MDEVDNLLSDLTSQMSSVGIAGYQGKCTLCKQNIINKGTYVEASGLRWHKPCFVCSDCKADLTQDGYYELNKKLYCKTHYVERSCDKCATCNQPISDQILTALGGQYHPECFKCVECQSGLHGKTYFGEAFKSYCEPCYHKKFAPKCAACSKDIIAAGENSFCVRAFDNRYHSECYKCVVCSVPFSNDEGKGAIQHKGQLYCKTHYQTVSDS</sequence>
<dbReference type="OMA" id="ERCFNCA"/>
<dbReference type="InterPro" id="IPR001781">
    <property type="entry name" value="Znf_LIM"/>
</dbReference>
<organism evidence="7 8">
    <name type="scientific">Capsaspora owczarzaki (strain ATCC 30864)</name>
    <dbReference type="NCBI Taxonomy" id="595528"/>
    <lineage>
        <taxon>Eukaryota</taxon>
        <taxon>Filasterea</taxon>
        <taxon>Capsaspora</taxon>
    </lineage>
</organism>
<dbReference type="GO" id="GO:0001725">
    <property type="term" value="C:stress fiber"/>
    <property type="evidence" value="ECO:0007669"/>
    <property type="project" value="TreeGrafter"/>
</dbReference>
<dbReference type="SUPFAM" id="SSF57716">
    <property type="entry name" value="Glucocorticoid receptor-like (DNA-binding domain)"/>
    <property type="match status" value="3"/>
</dbReference>
<dbReference type="EMBL" id="KE346367">
    <property type="protein sequence ID" value="KJE94429.1"/>
    <property type="molecule type" value="Genomic_DNA"/>
</dbReference>
<keyword evidence="8" id="KW-1185">Reference proteome</keyword>
<feature type="domain" description="LIM zinc-binding" evidence="6">
    <location>
        <begin position="25"/>
        <end position="85"/>
    </location>
</feature>
<dbReference type="RefSeq" id="XP_004346757.1">
    <property type="nucleotide sequence ID" value="XM_004346707.2"/>
</dbReference>
<evidence type="ECO:0000256" key="1">
    <source>
        <dbReference type="ARBA" id="ARBA00022723"/>
    </source>
</evidence>
<evidence type="ECO:0000256" key="4">
    <source>
        <dbReference type="ARBA" id="ARBA00023038"/>
    </source>
</evidence>
<dbReference type="Gene3D" id="2.10.110.10">
    <property type="entry name" value="Cysteine Rich Protein"/>
    <property type="match status" value="3"/>
</dbReference>